<evidence type="ECO:0000256" key="7">
    <source>
        <dbReference type="ARBA" id="ARBA00023136"/>
    </source>
</evidence>
<dbReference type="SUPFAM" id="SSF52058">
    <property type="entry name" value="L domain-like"/>
    <property type="match status" value="2"/>
</dbReference>
<organism evidence="10 11">
    <name type="scientific">Hordeum vulgare subsp. vulgare</name>
    <name type="common">Domesticated barley</name>
    <dbReference type="NCBI Taxonomy" id="112509"/>
    <lineage>
        <taxon>Eukaryota</taxon>
        <taxon>Viridiplantae</taxon>
        <taxon>Streptophyta</taxon>
        <taxon>Embryophyta</taxon>
        <taxon>Tracheophyta</taxon>
        <taxon>Spermatophyta</taxon>
        <taxon>Magnoliopsida</taxon>
        <taxon>Liliopsida</taxon>
        <taxon>Poales</taxon>
        <taxon>Poaceae</taxon>
        <taxon>BOP clade</taxon>
        <taxon>Pooideae</taxon>
        <taxon>Triticodae</taxon>
        <taxon>Triticeae</taxon>
        <taxon>Hordeinae</taxon>
        <taxon>Hordeum</taxon>
    </lineage>
</organism>
<dbReference type="InterPro" id="IPR001611">
    <property type="entry name" value="Leu-rich_rpt"/>
</dbReference>
<dbReference type="GO" id="GO:0016020">
    <property type="term" value="C:membrane"/>
    <property type="evidence" value="ECO:0007669"/>
    <property type="project" value="UniProtKB-SubCell"/>
</dbReference>
<name>A0A8I6WZ76_HORVV</name>
<dbReference type="EnsemblPlants" id="HORVU.MOREX.r3.3HG0235490.1">
    <property type="protein sequence ID" value="HORVU.MOREX.r3.3HG0235490.1.CDS1"/>
    <property type="gene ID" value="HORVU.MOREX.r3.3HG0235490"/>
</dbReference>
<dbReference type="Gramene" id="HORVU.MOREX.r3.3HG0235490.1">
    <property type="protein sequence ID" value="HORVU.MOREX.r3.3HG0235490.1.CDS1"/>
    <property type="gene ID" value="HORVU.MOREX.r3.3HG0235490"/>
</dbReference>
<reference evidence="11" key="1">
    <citation type="journal article" date="2012" name="Nature">
        <title>A physical, genetic and functional sequence assembly of the barley genome.</title>
        <authorList>
            <consortium name="The International Barley Genome Sequencing Consortium"/>
            <person name="Mayer K.F."/>
            <person name="Waugh R."/>
            <person name="Brown J.W."/>
            <person name="Schulman A."/>
            <person name="Langridge P."/>
            <person name="Platzer M."/>
            <person name="Fincher G.B."/>
            <person name="Muehlbauer G.J."/>
            <person name="Sato K."/>
            <person name="Close T.J."/>
            <person name="Wise R.P."/>
            <person name="Stein N."/>
        </authorList>
    </citation>
    <scope>NUCLEOTIDE SEQUENCE [LARGE SCALE GENOMIC DNA]</scope>
    <source>
        <strain evidence="11">cv. Morex</strain>
    </source>
</reference>
<reference evidence="10" key="2">
    <citation type="submission" date="2020-10" db="EMBL/GenBank/DDBJ databases">
        <authorList>
            <person name="Scholz U."/>
            <person name="Mascher M."/>
            <person name="Fiebig A."/>
        </authorList>
    </citation>
    <scope>NUCLEOTIDE SEQUENCE [LARGE SCALE GENOMIC DNA]</scope>
    <source>
        <strain evidence="10">cv. Morex</strain>
    </source>
</reference>
<sequence length="528" mass="58146">MPTRTLTANRGIRSKPVQFTTAAPRGRRLRSRADRTCRGRCFGARRAEVAASIICSSAEGSTVHVPVGRQEGNGTIYNPEHQLEEVKQISSRKMSSPRRLQVLLLLAYYCSTSTHIAASGGNGTTVQCLPDQAASLLQLKHSFYKPNLSSWEHGTDCCHWEGVICNRASGQVITLDLSDRNLQSISGLSPTLFNLTSLRNLSLSGNDFGLTNLPRFGFERLIELLSLDLSNTRFSGQIPIGIAHLENLLTLDLSDNDLYLREPSFRNLIANMSNPRSLYLDFVQILSDGSTWSIALADSVPLLQDISLILCGVSGPIHHSFSQLHFLATINLAGNGISGQVPSFFAQFSFLRYLMLFGNDFEGQFPTKIFQLANLTYLDVSYNPSLSVQLPDFPPGNILGSLDLRETNLSVAIPNSLFHLDSLKALRLSTTGFPKHLITSIANLTSLEELWLSGSGIEKPALSWIASLKNLTGLMLKDYNFSGPIPWWIRNCTNLTGLRLGSSNLSGEIPTWIGNLTKLSSWIYQVID</sequence>
<accession>A0A8I6WZ76</accession>
<dbReference type="InterPro" id="IPR013210">
    <property type="entry name" value="LRR_N_plant-typ"/>
</dbReference>
<dbReference type="InterPro" id="IPR032675">
    <property type="entry name" value="LRR_dom_sf"/>
</dbReference>
<dbReference type="PANTHER" id="PTHR48061:SF52">
    <property type="entry name" value="LEUCINE-RICH REPEAT-CONTAINING N-TERMINAL PLANT-TYPE DOMAIN-CONTAINING PROTEIN"/>
    <property type="match status" value="1"/>
</dbReference>
<dbReference type="InterPro" id="IPR046956">
    <property type="entry name" value="RLP23-like"/>
</dbReference>
<dbReference type="Gramene" id="HORVU.MOREX.r2.3HG0195410.1">
    <property type="protein sequence ID" value="HORVU.MOREX.r2.3HG0195410.1.CDS.1"/>
    <property type="gene ID" value="HORVU.MOREX.r2.3HG0195410"/>
</dbReference>
<keyword evidence="2" id="KW-0433">Leucine-rich repeat</keyword>
<keyword evidence="5" id="KW-0677">Repeat</keyword>
<dbReference type="AlphaFoldDB" id="A0A8I6WZ76"/>
<evidence type="ECO:0000256" key="8">
    <source>
        <dbReference type="ARBA" id="ARBA00023180"/>
    </source>
</evidence>
<dbReference type="Gene3D" id="3.80.10.10">
    <property type="entry name" value="Ribonuclease Inhibitor"/>
    <property type="match status" value="2"/>
</dbReference>
<evidence type="ECO:0000256" key="6">
    <source>
        <dbReference type="ARBA" id="ARBA00022989"/>
    </source>
</evidence>
<evidence type="ECO:0000259" key="9">
    <source>
        <dbReference type="Pfam" id="PF08263"/>
    </source>
</evidence>
<keyword evidence="6" id="KW-1133">Transmembrane helix</keyword>
<keyword evidence="3" id="KW-0812">Transmembrane</keyword>
<keyword evidence="8" id="KW-0325">Glycoprotein</keyword>
<keyword evidence="7" id="KW-0472">Membrane</keyword>
<dbReference type="PANTHER" id="PTHR48061">
    <property type="entry name" value="LEUCINE-RICH REPEAT RECEPTOR PROTEIN KINASE EMS1-LIKE-RELATED"/>
    <property type="match status" value="1"/>
</dbReference>
<evidence type="ECO:0000256" key="2">
    <source>
        <dbReference type="ARBA" id="ARBA00022614"/>
    </source>
</evidence>
<evidence type="ECO:0000256" key="5">
    <source>
        <dbReference type="ARBA" id="ARBA00022737"/>
    </source>
</evidence>
<evidence type="ECO:0000313" key="10">
    <source>
        <dbReference type="EnsemblPlants" id="HORVU.MOREX.r3.3HG0235490.1.CDS1"/>
    </source>
</evidence>
<keyword evidence="11" id="KW-1185">Reference proteome</keyword>
<protein>
    <recommendedName>
        <fullName evidence="9">Leucine-rich repeat-containing N-terminal plant-type domain-containing protein</fullName>
    </recommendedName>
</protein>
<keyword evidence="4" id="KW-0732">Signal</keyword>
<comment type="subcellular location">
    <subcellularLocation>
        <location evidence="1">Membrane</location>
        <topology evidence="1">Single-pass type I membrane protein</topology>
    </subcellularLocation>
</comment>
<evidence type="ECO:0000256" key="4">
    <source>
        <dbReference type="ARBA" id="ARBA00022729"/>
    </source>
</evidence>
<evidence type="ECO:0000313" key="11">
    <source>
        <dbReference type="Proteomes" id="UP000011116"/>
    </source>
</evidence>
<dbReference type="SMR" id="A0A8I6WZ76"/>
<dbReference type="Proteomes" id="UP000011116">
    <property type="component" value="Chromosome 3H"/>
</dbReference>
<evidence type="ECO:0000256" key="1">
    <source>
        <dbReference type="ARBA" id="ARBA00004479"/>
    </source>
</evidence>
<dbReference type="Pfam" id="PF00560">
    <property type="entry name" value="LRR_1"/>
    <property type="match status" value="2"/>
</dbReference>
<feature type="domain" description="Leucine-rich repeat-containing N-terminal plant-type" evidence="9">
    <location>
        <begin position="130"/>
        <end position="166"/>
    </location>
</feature>
<reference evidence="10" key="3">
    <citation type="submission" date="2022-01" db="UniProtKB">
        <authorList>
            <consortium name="EnsemblPlants"/>
        </authorList>
    </citation>
    <scope>IDENTIFICATION</scope>
    <source>
        <strain evidence="10">subsp. vulgare</strain>
    </source>
</reference>
<dbReference type="Pfam" id="PF08263">
    <property type="entry name" value="LRRNT_2"/>
    <property type="match status" value="1"/>
</dbReference>
<evidence type="ECO:0000256" key="3">
    <source>
        <dbReference type="ARBA" id="ARBA00022692"/>
    </source>
</evidence>
<proteinExistence type="predicted"/>